<evidence type="ECO:0000313" key="2">
    <source>
        <dbReference type="EMBL" id="AZA09879.1"/>
    </source>
</evidence>
<name>A0A3G6IVQ8_9CORY</name>
<evidence type="ECO:0000256" key="1">
    <source>
        <dbReference type="SAM" id="SignalP"/>
    </source>
</evidence>
<keyword evidence="3" id="KW-1185">Reference proteome</keyword>
<feature type="signal peptide" evidence="1">
    <location>
        <begin position="1"/>
        <end position="23"/>
    </location>
</feature>
<dbReference type="RefSeq" id="WP_123960754.1">
    <property type="nucleotide sequence ID" value="NZ_CP033898.1"/>
</dbReference>
<sequence length="198" mass="21505" precursor="true">MKKLFPVFLAGLLAGCGSTLPNASTPPAPGPAEDVIVHSSDLQEFDLREQEISKMGNAGYFEATSYEPQECEAIGWNDSETRRWGQADGVDMASTGFYTPDGIVLVMVDKQPVEVNDCSYVVTKGELVGTPISYVHKVTQLDGGGTLQEWMGGQFESKQIVYADNEGGYHFVVVDPRGQDPELVQQIAKIQKEKLATG</sequence>
<dbReference type="AlphaFoldDB" id="A0A3G6IVQ8"/>
<proteinExistence type="predicted"/>
<keyword evidence="1" id="KW-0732">Signal</keyword>
<dbReference type="OrthoDB" id="4400778at2"/>
<evidence type="ECO:0000313" key="3">
    <source>
        <dbReference type="Proteomes" id="UP000271426"/>
    </source>
</evidence>
<dbReference type="Proteomes" id="UP000271426">
    <property type="component" value="Chromosome"/>
</dbReference>
<gene>
    <name evidence="2" type="ORF">CPPEL_08880</name>
</gene>
<dbReference type="EMBL" id="CP033898">
    <property type="protein sequence ID" value="AZA09879.1"/>
    <property type="molecule type" value="Genomic_DNA"/>
</dbReference>
<dbReference type="PROSITE" id="PS51257">
    <property type="entry name" value="PROKAR_LIPOPROTEIN"/>
    <property type="match status" value="1"/>
</dbReference>
<evidence type="ECO:0008006" key="4">
    <source>
        <dbReference type="Google" id="ProtNLM"/>
    </source>
</evidence>
<accession>A0A3G6IVQ8</accession>
<protein>
    <recommendedName>
        <fullName evidence="4">DUF5642 domain-containing protein</fullName>
    </recommendedName>
</protein>
<dbReference type="KEGG" id="cpso:CPPEL_08880"/>
<organism evidence="2 3">
    <name type="scientific">Corynebacterium pseudopelargi</name>
    <dbReference type="NCBI Taxonomy" id="2080757"/>
    <lineage>
        <taxon>Bacteria</taxon>
        <taxon>Bacillati</taxon>
        <taxon>Actinomycetota</taxon>
        <taxon>Actinomycetes</taxon>
        <taxon>Mycobacteriales</taxon>
        <taxon>Corynebacteriaceae</taxon>
        <taxon>Corynebacterium</taxon>
    </lineage>
</organism>
<feature type="chain" id="PRO_5017968158" description="DUF5642 domain-containing protein" evidence="1">
    <location>
        <begin position="24"/>
        <end position="198"/>
    </location>
</feature>
<reference evidence="2 3" key="1">
    <citation type="submission" date="2018-11" db="EMBL/GenBank/DDBJ databases">
        <authorList>
            <person name="Kleinhagauer T."/>
            <person name="Glaeser S.P."/>
            <person name="Spergser J."/>
            <person name="Ruckert C."/>
            <person name="Kaempfer P."/>
            <person name="Busse H.-J."/>
        </authorList>
    </citation>
    <scope>NUCLEOTIDE SEQUENCE [LARGE SCALE GENOMIC DNA]</scope>
    <source>
        <strain evidence="2 3">812CH</strain>
    </source>
</reference>